<dbReference type="Proteomes" id="UP000285839">
    <property type="component" value="Unassembled WGS sequence"/>
</dbReference>
<dbReference type="EMBL" id="QRSS01000005">
    <property type="protein sequence ID" value="RGQ05915.1"/>
    <property type="molecule type" value="Genomic_DNA"/>
</dbReference>
<proteinExistence type="predicted"/>
<protein>
    <submittedName>
        <fullName evidence="1">Uncharacterized protein</fullName>
    </submittedName>
</protein>
<dbReference type="EMBL" id="QRUH01000002">
    <property type="protein sequence ID" value="RGR50719.1"/>
    <property type="molecule type" value="Genomic_DNA"/>
</dbReference>
<sequence length="135" mass="15960">MRTTVSKKNKYWISRHRYLELSHFCAQYNEWVKIRKDLEGLQRAVVATYSVPNKTDISDPTATTAEKILFYSERIDMVNNAAKEADPILAKYIVKCATNGYSYDKLRAKEKIPCCRQVFYEVYRCFFWHLSNARK</sequence>
<evidence type="ECO:0000313" key="2">
    <source>
        <dbReference type="EMBL" id="RGR50719.1"/>
    </source>
</evidence>
<dbReference type="AlphaFoldDB" id="A0A411ZSW2"/>
<accession>A0A411ZSW2</accession>
<evidence type="ECO:0000313" key="1">
    <source>
        <dbReference type="EMBL" id="RGQ05915.1"/>
    </source>
</evidence>
<organism evidence="1 3">
    <name type="scientific">Blautia obeum</name>
    <dbReference type="NCBI Taxonomy" id="40520"/>
    <lineage>
        <taxon>Bacteria</taxon>
        <taxon>Bacillati</taxon>
        <taxon>Bacillota</taxon>
        <taxon>Clostridia</taxon>
        <taxon>Lachnospirales</taxon>
        <taxon>Lachnospiraceae</taxon>
        <taxon>Blautia</taxon>
    </lineage>
</organism>
<evidence type="ECO:0000313" key="4">
    <source>
        <dbReference type="Proteomes" id="UP000285839"/>
    </source>
</evidence>
<evidence type="ECO:0000313" key="3">
    <source>
        <dbReference type="Proteomes" id="UP000283585"/>
    </source>
</evidence>
<reference evidence="3 4" key="1">
    <citation type="submission" date="2018-08" db="EMBL/GenBank/DDBJ databases">
        <title>A genome reference for cultivated species of the human gut microbiota.</title>
        <authorList>
            <person name="Zou Y."/>
            <person name="Xue W."/>
            <person name="Luo G."/>
        </authorList>
    </citation>
    <scope>NUCLEOTIDE SEQUENCE [LARGE SCALE GENOMIC DNA]</scope>
    <source>
        <strain evidence="2 4">AF25-21</strain>
        <strain evidence="1 3">AF29-2BH</strain>
    </source>
</reference>
<dbReference type="Proteomes" id="UP000283585">
    <property type="component" value="Unassembled WGS sequence"/>
</dbReference>
<comment type="caution">
    <text evidence="1">The sequence shown here is derived from an EMBL/GenBank/DDBJ whole genome shotgun (WGS) entry which is preliminary data.</text>
</comment>
<dbReference type="RefSeq" id="WP_118031256.1">
    <property type="nucleotide sequence ID" value="NZ_QRSS01000005.1"/>
</dbReference>
<gene>
    <name evidence="2" type="ORF">DWY46_04855</name>
    <name evidence="1" type="ORF">DWZ12_05455</name>
</gene>
<name>A0A411ZSW2_9FIRM</name>